<reference evidence="1 2" key="1">
    <citation type="journal article" date="2021" name="MBio">
        <title>Poor Competitiveness of Bradyrhizobium in Pigeon Pea Root Colonization in Indian Soils.</title>
        <authorList>
            <person name="Chalasani D."/>
            <person name="Basu A."/>
            <person name="Pullabhotla S.V.S.R.N."/>
            <person name="Jorrin B."/>
            <person name="Neal A.L."/>
            <person name="Poole P.S."/>
            <person name="Podile A.R."/>
            <person name="Tkacz A."/>
        </authorList>
    </citation>
    <scope>NUCLEOTIDE SEQUENCE [LARGE SCALE GENOMIC DNA]</scope>
    <source>
        <strain evidence="1 2">HU44</strain>
    </source>
</reference>
<name>A0ABS7H5J3_9HYPH</name>
<evidence type="ECO:0000313" key="1">
    <source>
        <dbReference type="EMBL" id="MBW9062380.1"/>
    </source>
</evidence>
<dbReference type="RefSeq" id="WP_220370436.1">
    <property type="nucleotide sequence ID" value="NZ_JAEUAO010000001.1"/>
</dbReference>
<evidence type="ECO:0000313" key="2">
    <source>
        <dbReference type="Proteomes" id="UP000757604"/>
    </source>
</evidence>
<accession>A0ABS7H5J3</accession>
<protein>
    <recommendedName>
        <fullName evidence="3">Phage tail protein</fullName>
    </recommendedName>
</protein>
<proteinExistence type="predicted"/>
<sequence length="200" mass="21385">MTTRVIVVPEAIATPADVPGVHSSNDAVVIRAIAAAQGIIDGPNGNLGRAIGKQTLELWLAGFPCSRRAAIYGPLNGDLSVKYLDADETEQTISSDNYRVVGNEVLFRTGFAFPEVATAPDAVRIRYGAGYNTADVPPQAKQAVIMMALHAITVGSEKAFYRSEEVEGVGKTEYTLLDQAGSNINKIVDDLLRGLRVVRI</sequence>
<organism evidence="1 2">
    <name type="scientific">Rhizobium herbae</name>
    <dbReference type="NCBI Taxonomy" id="508661"/>
    <lineage>
        <taxon>Bacteria</taxon>
        <taxon>Pseudomonadati</taxon>
        <taxon>Pseudomonadota</taxon>
        <taxon>Alphaproteobacteria</taxon>
        <taxon>Hyphomicrobiales</taxon>
        <taxon>Rhizobiaceae</taxon>
        <taxon>Rhizobium/Agrobacterium group</taxon>
        <taxon>Rhizobium</taxon>
    </lineage>
</organism>
<dbReference type="Proteomes" id="UP000757604">
    <property type="component" value="Unassembled WGS sequence"/>
</dbReference>
<evidence type="ECO:0008006" key="3">
    <source>
        <dbReference type="Google" id="ProtNLM"/>
    </source>
</evidence>
<comment type="caution">
    <text evidence="1">The sequence shown here is derived from an EMBL/GenBank/DDBJ whole genome shotgun (WGS) entry which is preliminary data.</text>
</comment>
<keyword evidence="2" id="KW-1185">Reference proteome</keyword>
<gene>
    <name evidence="1" type="ORF">JNB71_03515</name>
</gene>
<dbReference type="EMBL" id="JAEUAO010000001">
    <property type="protein sequence ID" value="MBW9062380.1"/>
    <property type="molecule type" value="Genomic_DNA"/>
</dbReference>